<dbReference type="Pfam" id="PF01190">
    <property type="entry name" value="Pollen_Ole_e_1"/>
    <property type="match status" value="1"/>
</dbReference>
<dbReference type="PANTHER" id="PTHR47273">
    <property type="entry name" value="EXPRESSED PROTEIN"/>
    <property type="match status" value="1"/>
</dbReference>
<accession>A0A2I0ADW1</accession>
<organism evidence="2 3">
    <name type="scientific">Apostasia shenzhenica</name>
    <dbReference type="NCBI Taxonomy" id="1088818"/>
    <lineage>
        <taxon>Eukaryota</taxon>
        <taxon>Viridiplantae</taxon>
        <taxon>Streptophyta</taxon>
        <taxon>Embryophyta</taxon>
        <taxon>Tracheophyta</taxon>
        <taxon>Spermatophyta</taxon>
        <taxon>Magnoliopsida</taxon>
        <taxon>Liliopsida</taxon>
        <taxon>Asparagales</taxon>
        <taxon>Orchidaceae</taxon>
        <taxon>Apostasioideae</taxon>
        <taxon>Apostasia</taxon>
    </lineage>
</organism>
<dbReference type="OrthoDB" id="1935547at2759"/>
<evidence type="ECO:0000256" key="1">
    <source>
        <dbReference type="SAM" id="SignalP"/>
    </source>
</evidence>
<dbReference type="PANTHER" id="PTHR47273:SF4">
    <property type="entry name" value="EXPRESSED PROTEIN"/>
    <property type="match status" value="1"/>
</dbReference>
<feature type="signal peptide" evidence="1">
    <location>
        <begin position="1"/>
        <end position="25"/>
    </location>
</feature>
<keyword evidence="1" id="KW-0732">Signal</keyword>
<evidence type="ECO:0000313" key="3">
    <source>
        <dbReference type="Proteomes" id="UP000236161"/>
    </source>
</evidence>
<keyword evidence="3" id="KW-1185">Reference proteome</keyword>
<evidence type="ECO:0000313" key="2">
    <source>
        <dbReference type="EMBL" id="PKA53695.1"/>
    </source>
</evidence>
<gene>
    <name evidence="2" type="ORF">AXF42_Ash009191</name>
</gene>
<protein>
    <submittedName>
        <fullName evidence="2">Olee1-like protein</fullName>
    </submittedName>
</protein>
<dbReference type="EMBL" id="KZ451993">
    <property type="protein sequence ID" value="PKA53695.1"/>
    <property type="molecule type" value="Genomic_DNA"/>
</dbReference>
<sequence length="263" mass="28820">MDSGSFRYLQLSLFFLTSFILQISAVSQRQQRSAVLVGTVYCNTCFQQESSNSSRFIPGASVVVECCINEGDSHCFRKEARTNRHGVFQIRLPIEAGRSLGAIKSCSVEMVRSSKPFCSVSSSVSSSGLRLKSRRKNGTRIFSAGFFTFKPLNQPELCYQEPEPASLQAREKRVKPEFFIPPPIPALPLPPNVGGMPLPPPFPFWPSPPSLGNVPSLPSTPLLPGLPPTAAAPPPALRFPQFPFPLIFPANHPAFPSRESSYP</sequence>
<feature type="chain" id="PRO_5014197192" evidence="1">
    <location>
        <begin position="26"/>
        <end position="263"/>
    </location>
</feature>
<dbReference type="Proteomes" id="UP000236161">
    <property type="component" value="Unassembled WGS sequence"/>
</dbReference>
<reference evidence="2 3" key="1">
    <citation type="journal article" date="2017" name="Nature">
        <title>The Apostasia genome and the evolution of orchids.</title>
        <authorList>
            <person name="Zhang G.Q."/>
            <person name="Liu K.W."/>
            <person name="Li Z."/>
            <person name="Lohaus R."/>
            <person name="Hsiao Y.Y."/>
            <person name="Niu S.C."/>
            <person name="Wang J.Y."/>
            <person name="Lin Y.C."/>
            <person name="Xu Q."/>
            <person name="Chen L.J."/>
            <person name="Yoshida K."/>
            <person name="Fujiwara S."/>
            <person name="Wang Z.W."/>
            <person name="Zhang Y.Q."/>
            <person name="Mitsuda N."/>
            <person name="Wang M."/>
            <person name="Liu G.H."/>
            <person name="Pecoraro L."/>
            <person name="Huang H.X."/>
            <person name="Xiao X.J."/>
            <person name="Lin M."/>
            <person name="Wu X.Y."/>
            <person name="Wu W.L."/>
            <person name="Chen Y.Y."/>
            <person name="Chang S.B."/>
            <person name="Sakamoto S."/>
            <person name="Ohme-Takagi M."/>
            <person name="Yagi M."/>
            <person name="Zeng S.J."/>
            <person name="Shen C.Y."/>
            <person name="Yeh C.M."/>
            <person name="Luo Y.B."/>
            <person name="Tsai W.C."/>
            <person name="Van de Peer Y."/>
            <person name="Liu Z.J."/>
        </authorList>
    </citation>
    <scope>NUCLEOTIDE SEQUENCE [LARGE SCALE GENOMIC DNA]</scope>
    <source>
        <strain evidence="3">cv. Shenzhen</strain>
        <tissue evidence="2">Stem</tissue>
    </source>
</reference>
<dbReference type="AlphaFoldDB" id="A0A2I0ADW1"/>
<name>A0A2I0ADW1_9ASPA</name>
<dbReference type="STRING" id="1088818.A0A2I0ADW1"/>
<proteinExistence type="predicted"/>